<gene>
    <name evidence="1" type="ORF">AVEN_214357_1</name>
</gene>
<protein>
    <submittedName>
        <fullName evidence="1">Uncharacterized protein</fullName>
    </submittedName>
</protein>
<dbReference type="EMBL" id="BGPR01050694">
    <property type="protein sequence ID" value="GBO27665.1"/>
    <property type="molecule type" value="Genomic_DNA"/>
</dbReference>
<evidence type="ECO:0000313" key="1">
    <source>
        <dbReference type="EMBL" id="GBO27665.1"/>
    </source>
</evidence>
<reference evidence="1 2" key="1">
    <citation type="journal article" date="2019" name="Sci. Rep.">
        <title>Orb-weaving spider Araneus ventricosus genome elucidates the spidroin gene catalogue.</title>
        <authorList>
            <person name="Kono N."/>
            <person name="Nakamura H."/>
            <person name="Ohtoshi R."/>
            <person name="Moran D.A.P."/>
            <person name="Shinohara A."/>
            <person name="Yoshida Y."/>
            <person name="Fujiwara M."/>
            <person name="Mori M."/>
            <person name="Tomita M."/>
            <person name="Arakawa K."/>
        </authorList>
    </citation>
    <scope>NUCLEOTIDE SEQUENCE [LARGE SCALE GENOMIC DNA]</scope>
</reference>
<proteinExistence type="predicted"/>
<evidence type="ECO:0000313" key="2">
    <source>
        <dbReference type="Proteomes" id="UP000499080"/>
    </source>
</evidence>
<keyword evidence="2" id="KW-1185">Reference proteome</keyword>
<sequence>MFVVVFCGKKLFKTFAAAFASAVEGPGSSCSSSISENESAIELFFSFTNATISSSLTSPDVMASLSQHSKYSISFCEKAFTPCFSAPIEKSFSLANVSRGHCKVHRMISNSTKMAEKTRDCS</sequence>
<name>A0A4Y2VQQ9_ARAVE</name>
<accession>A0A4Y2VQQ9</accession>
<organism evidence="1 2">
    <name type="scientific">Araneus ventricosus</name>
    <name type="common">Orbweaver spider</name>
    <name type="synonym">Epeira ventricosa</name>
    <dbReference type="NCBI Taxonomy" id="182803"/>
    <lineage>
        <taxon>Eukaryota</taxon>
        <taxon>Metazoa</taxon>
        <taxon>Ecdysozoa</taxon>
        <taxon>Arthropoda</taxon>
        <taxon>Chelicerata</taxon>
        <taxon>Arachnida</taxon>
        <taxon>Araneae</taxon>
        <taxon>Araneomorphae</taxon>
        <taxon>Entelegynae</taxon>
        <taxon>Araneoidea</taxon>
        <taxon>Araneidae</taxon>
        <taxon>Araneus</taxon>
    </lineage>
</organism>
<dbReference type="AlphaFoldDB" id="A0A4Y2VQQ9"/>
<dbReference type="Proteomes" id="UP000499080">
    <property type="component" value="Unassembled WGS sequence"/>
</dbReference>
<comment type="caution">
    <text evidence="1">The sequence shown here is derived from an EMBL/GenBank/DDBJ whole genome shotgun (WGS) entry which is preliminary data.</text>
</comment>